<evidence type="ECO:0000313" key="1">
    <source>
        <dbReference type="EMBL" id="CAD7455033.1"/>
    </source>
</evidence>
<accession>A0A7R9FLM6</accession>
<organism evidence="1">
    <name type="scientific">Timema tahoe</name>
    <dbReference type="NCBI Taxonomy" id="61484"/>
    <lineage>
        <taxon>Eukaryota</taxon>
        <taxon>Metazoa</taxon>
        <taxon>Ecdysozoa</taxon>
        <taxon>Arthropoda</taxon>
        <taxon>Hexapoda</taxon>
        <taxon>Insecta</taxon>
        <taxon>Pterygota</taxon>
        <taxon>Neoptera</taxon>
        <taxon>Polyneoptera</taxon>
        <taxon>Phasmatodea</taxon>
        <taxon>Timematodea</taxon>
        <taxon>Timematoidea</taxon>
        <taxon>Timematidae</taxon>
        <taxon>Timema</taxon>
    </lineage>
</organism>
<protein>
    <submittedName>
        <fullName evidence="1">Uncharacterized protein</fullName>
    </submittedName>
</protein>
<sequence>MCLVYNNNKNCGDGRLLKDFTLLLLDQEVTSDPRRKSVAAQRSVDLSFLFHQKWGVRNIKHESLKEARAFFIWTRVIDHIFSLDPIKEYMMDQIAKLLIYDVRRTNPKSPPPEFLLQTNLNKFNKTTFDLNFVLFVCKLFWNVFAKQLKIVDIKKTQYVHVIFVQDHYNTKLMWCKFYDLPLNDKKKLIKVALKDYPTLTIAVLFEQQNI</sequence>
<proteinExistence type="predicted"/>
<gene>
    <name evidence="1" type="ORF">TTEB3V08_LOCUS3120</name>
</gene>
<dbReference type="AlphaFoldDB" id="A0A7R9FLM6"/>
<reference evidence="1" key="1">
    <citation type="submission" date="2020-11" db="EMBL/GenBank/DDBJ databases">
        <authorList>
            <person name="Tran Van P."/>
        </authorList>
    </citation>
    <scope>NUCLEOTIDE SEQUENCE</scope>
</reference>
<name>A0A7R9FLM6_9NEOP</name>
<dbReference type="EMBL" id="OE000779">
    <property type="protein sequence ID" value="CAD7455033.1"/>
    <property type="molecule type" value="Genomic_DNA"/>
</dbReference>